<feature type="compositionally biased region" description="Pro residues" evidence="7">
    <location>
        <begin position="80"/>
        <end position="90"/>
    </location>
</feature>
<evidence type="ECO:0000256" key="2">
    <source>
        <dbReference type="ARBA" id="ARBA00023015"/>
    </source>
</evidence>
<keyword evidence="3" id="KW-0238">DNA-binding</keyword>
<dbReference type="InterPro" id="IPR044810">
    <property type="entry name" value="WRKY_plant"/>
</dbReference>
<dbReference type="EMBL" id="JBBNAG010000003">
    <property type="protein sequence ID" value="KAK9147300.1"/>
    <property type="molecule type" value="Genomic_DNA"/>
</dbReference>
<dbReference type="InterPro" id="IPR003657">
    <property type="entry name" value="WRKY_dom"/>
</dbReference>
<dbReference type="PROSITE" id="PS50811">
    <property type="entry name" value="WRKY"/>
    <property type="match status" value="1"/>
</dbReference>
<dbReference type="GO" id="GO:0003700">
    <property type="term" value="F:DNA-binding transcription factor activity"/>
    <property type="evidence" value="ECO:0007669"/>
    <property type="project" value="InterPro"/>
</dbReference>
<feature type="region of interest" description="Disordered" evidence="7">
    <location>
        <begin position="67"/>
        <end position="91"/>
    </location>
</feature>
<evidence type="ECO:0000256" key="6">
    <source>
        <dbReference type="ARBA" id="ARBA00060850"/>
    </source>
</evidence>
<evidence type="ECO:0000313" key="10">
    <source>
        <dbReference type="Proteomes" id="UP001419268"/>
    </source>
</evidence>
<dbReference type="AlphaFoldDB" id="A0AAP0K9Y8"/>
<keyword evidence="5" id="KW-0539">Nucleus</keyword>
<comment type="caution">
    <text evidence="9">The sequence shown here is derived from an EMBL/GenBank/DDBJ whole genome shotgun (WGS) entry which is preliminary data.</text>
</comment>
<keyword evidence="2" id="KW-0805">Transcription regulation</keyword>
<evidence type="ECO:0000259" key="8">
    <source>
        <dbReference type="PROSITE" id="PS50811"/>
    </source>
</evidence>
<dbReference type="InterPro" id="IPR036576">
    <property type="entry name" value="WRKY_dom_sf"/>
</dbReference>
<name>A0AAP0K9Y8_9MAGN</name>
<feature type="compositionally biased region" description="Polar residues" evidence="7">
    <location>
        <begin position="209"/>
        <end position="225"/>
    </location>
</feature>
<evidence type="ECO:0000256" key="4">
    <source>
        <dbReference type="ARBA" id="ARBA00023163"/>
    </source>
</evidence>
<comment type="similarity">
    <text evidence="6">Belongs to the WRKY group III family.</text>
</comment>
<sequence length="368" mass="41089">MEISFMDWERKPLINELTQGKLLVNQLRFHLNNSSSSSSSSSSNGELIIEQILASFNKALMMLSNCGNTRDSSPLQASTPPLPLPPPPLVPMSVMSESPRSAIESPGSDDYDRRDMFKKRKTLPRWTEQIRVCSGTGLEGPLEDGYSWRKYGQKDILGAKYPRGYYRCTHRNVQGCLATKQVQRSDEDPSVFDVTYRGRHTCVQASHIVSTSQSANNKAEVQGNHNKQEQEKPKQAQEILLNFKTGLKVKTEDLDGTELTPSSFSFPSTPIEYTKSENHIFSSLSLDNNFMGSFSPSFISPTTSESNYFSPCRMNNIAPNFQTCDSDHAEIISAATSCTNSPILDIHFSLDSLEFDPNFPFDASGFFN</sequence>
<proteinExistence type="inferred from homology"/>
<dbReference type="Proteomes" id="UP001419268">
    <property type="component" value="Unassembled WGS sequence"/>
</dbReference>
<organism evidence="9 10">
    <name type="scientific">Stephania cephalantha</name>
    <dbReference type="NCBI Taxonomy" id="152367"/>
    <lineage>
        <taxon>Eukaryota</taxon>
        <taxon>Viridiplantae</taxon>
        <taxon>Streptophyta</taxon>
        <taxon>Embryophyta</taxon>
        <taxon>Tracheophyta</taxon>
        <taxon>Spermatophyta</taxon>
        <taxon>Magnoliopsida</taxon>
        <taxon>Ranunculales</taxon>
        <taxon>Menispermaceae</taxon>
        <taxon>Menispermoideae</taxon>
        <taxon>Cissampelideae</taxon>
        <taxon>Stephania</taxon>
    </lineage>
</organism>
<evidence type="ECO:0000313" key="9">
    <source>
        <dbReference type="EMBL" id="KAK9147300.1"/>
    </source>
</evidence>
<dbReference type="GO" id="GO:0042542">
    <property type="term" value="P:response to hydrogen peroxide"/>
    <property type="evidence" value="ECO:0007669"/>
    <property type="project" value="UniProtKB-ARBA"/>
</dbReference>
<comment type="subcellular location">
    <subcellularLocation>
        <location evidence="1">Nucleus</location>
    </subcellularLocation>
</comment>
<dbReference type="GO" id="GO:0010150">
    <property type="term" value="P:leaf senescence"/>
    <property type="evidence" value="ECO:0007669"/>
    <property type="project" value="UniProtKB-ARBA"/>
</dbReference>
<dbReference type="PANTHER" id="PTHR32096">
    <property type="entry name" value="WRKY TRANSCRIPTION FACTOR 30-RELATED-RELATED"/>
    <property type="match status" value="1"/>
</dbReference>
<dbReference type="PANTHER" id="PTHR32096:SF133">
    <property type="entry name" value="WRKY TRANSCRIPTION FACTOR 41-RELATED"/>
    <property type="match status" value="1"/>
</dbReference>
<reference evidence="9 10" key="1">
    <citation type="submission" date="2024-01" db="EMBL/GenBank/DDBJ databases">
        <title>Genome assemblies of Stephania.</title>
        <authorList>
            <person name="Yang L."/>
        </authorList>
    </citation>
    <scope>NUCLEOTIDE SEQUENCE [LARGE SCALE GENOMIC DNA]</scope>
    <source>
        <strain evidence="9">JXDWG</strain>
        <tissue evidence="9">Leaf</tissue>
    </source>
</reference>
<dbReference type="FunFam" id="2.20.25.80:FF:000009">
    <property type="entry name" value="WRKY transcription factor 53"/>
    <property type="match status" value="1"/>
</dbReference>
<feature type="domain" description="WRKY" evidence="8">
    <location>
        <begin position="137"/>
        <end position="200"/>
    </location>
</feature>
<evidence type="ECO:0000256" key="1">
    <source>
        <dbReference type="ARBA" id="ARBA00004123"/>
    </source>
</evidence>
<dbReference type="Pfam" id="PF03106">
    <property type="entry name" value="WRKY"/>
    <property type="match status" value="1"/>
</dbReference>
<evidence type="ECO:0000256" key="5">
    <source>
        <dbReference type="ARBA" id="ARBA00023242"/>
    </source>
</evidence>
<evidence type="ECO:0000256" key="7">
    <source>
        <dbReference type="SAM" id="MobiDB-lite"/>
    </source>
</evidence>
<protein>
    <recommendedName>
        <fullName evidence="8">WRKY domain-containing protein</fullName>
    </recommendedName>
</protein>
<dbReference type="SUPFAM" id="SSF118290">
    <property type="entry name" value="WRKY DNA-binding domain"/>
    <property type="match status" value="1"/>
</dbReference>
<dbReference type="GO" id="GO:0005634">
    <property type="term" value="C:nucleus"/>
    <property type="evidence" value="ECO:0007669"/>
    <property type="project" value="UniProtKB-SubCell"/>
</dbReference>
<gene>
    <name evidence="9" type="ORF">Scep_006057</name>
</gene>
<dbReference type="GO" id="GO:0009751">
    <property type="term" value="P:response to salicylic acid"/>
    <property type="evidence" value="ECO:0007669"/>
    <property type="project" value="UniProtKB-ARBA"/>
</dbReference>
<feature type="region of interest" description="Disordered" evidence="7">
    <location>
        <begin position="209"/>
        <end position="234"/>
    </location>
</feature>
<dbReference type="GO" id="GO:0010193">
    <property type="term" value="P:response to ozone"/>
    <property type="evidence" value="ECO:0007669"/>
    <property type="project" value="UniProtKB-ARBA"/>
</dbReference>
<keyword evidence="10" id="KW-1185">Reference proteome</keyword>
<dbReference type="Gene3D" id="2.20.25.80">
    <property type="entry name" value="WRKY domain"/>
    <property type="match status" value="1"/>
</dbReference>
<keyword evidence="4" id="KW-0804">Transcription</keyword>
<accession>A0AAP0K9Y8</accession>
<dbReference type="GO" id="GO:0000976">
    <property type="term" value="F:transcription cis-regulatory region binding"/>
    <property type="evidence" value="ECO:0007669"/>
    <property type="project" value="TreeGrafter"/>
</dbReference>
<evidence type="ECO:0000256" key="3">
    <source>
        <dbReference type="ARBA" id="ARBA00023125"/>
    </source>
</evidence>
<dbReference type="SMART" id="SM00774">
    <property type="entry name" value="WRKY"/>
    <property type="match status" value="1"/>
</dbReference>